<dbReference type="InterPro" id="IPR011009">
    <property type="entry name" value="Kinase-like_dom_sf"/>
</dbReference>
<dbReference type="OrthoDB" id="10003767at2759"/>
<feature type="region of interest" description="Disordered" evidence="1">
    <location>
        <begin position="1"/>
        <end position="34"/>
    </location>
</feature>
<dbReference type="EMBL" id="ML119174">
    <property type="protein sequence ID" value="RPB07808.1"/>
    <property type="molecule type" value="Genomic_DNA"/>
</dbReference>
<accession>A0A3N4KE98</accession>
<dbReference type="InParanoid" id="A0A3N4KE98"/>
<evidence type="ECO:0000256" key="1">
    <source>
        <dbReference type="SAM" id="MobiDB-lite"/>
    </source>
</evidence>
<protein>
    <submittedName>
        <fullName evidence="2">Uncharacterized protein</fullName>
    </submittedName>
</protein>
<evidence type="ECO:0000313" key="2">
    <source>
        <dbReference type="EMBL" id="RPB07808.1"/>
    </source>
</evidence>
<dbReference type="AlphaFoldDB" id="A0A3N4KE98"/>
<feature type="compositionally biased region" description="Polar residues" evidence="1">
    <location>
        <begin position="1"/>
        <end position="22"/>
    </location>
</feature>
<organism evidence="2 3">
    <name type="scientific">Morchella conica CCBAS932</name>
    <dbReference type="NCBI Taxonomy" id="1392247"/>
    <lineage>
        <taxon>Eukaryota</taxon>
        <taxon>Fungi</taxon>
        <taxon>Dikarya</taxon>
        <taxon>Ascomycota</taxon>
        <taxon>Pezizomycotina</taxon>
        <taxon>Pezizomycetes</taxon>
        <taxon>Pezizales</taxon>
        <taxon>Morchellaceae</taxon>
        <taxon>Morchella</taxon>
    </lineage>
</organism>
<name>A0A3N4KE98_9PEZI</name>
<dbReference type="InterPro" id="IPR051678">
    <property type="entry name" value="AGP_Transferase"/>
</dbReference>
<sequence>MPSAHMNETSPMVNGQHNSVTYTSSLSSTTTPSSFPPQTFSPPLCGSFNLIYVLNFSDGVKWVLRIPLENSQSSESCTVGSRLESEVMTIRFIRKNTTTPIPEIIKFDYNSENEIASPYMMMRFAEGSPVCQLCWDETGPTPLEECRHRILDNIASAMSQLSQFTYQKIGSLQFAEDPRYSLSILPNICPINIIDEEAEIEQLDSEADTCAVFKSAVVFKNIGPFTSSQEYITALLDAQPPPDDSYSLGMQNLLRMMIKNLPLSRPVAGIEGSGIEGFELSHPDFSGQNFLASEDGTLTAAIDWDDVHTVPAWIGCCAYPAWLTRLGPSMYGYPEAERENSPEELDKYRKYYAAKMASLGSAKFTIKSEIHEAVCIAASSPLCIYNIVDKIFHHMFPPPENGNGYNSDDFDLFEVAEALAGDMRPDVSS</sequence>
<dbReference type="PANTHER" id="PTHR21310:SF51">
    <property type="entry name" value="AMINOGLYCOSIDE PHOSPHOTRANSFERASE DOMAIN-CONTAINING PROTEIN"/>
    <property type="match status" value="1"/>
</dbReference>
<gene>
    <name evidence="2" type="ORF">P167DRAFT_549418</name>
</gene>
<dbReference type="SUPFAM" id="SSF56112">
    <property type="entry name" value="Protein kinase-like (PK-like)"/>
    <property type="match status" value="1"/>
</dbReference>
<keyword evidence="3" id="KW-1185">Reference proteome</keyword>
<evidence type="ECO:0000313" key="3">
    <source>
        <dbReference type="Proteomes" id="UP000277580"/>
    </source>
</evidence>
<dbReference type="Proteomes" id="UP000277580">
    <property type="component" value="Unassembled WGS sequence"/>
</dbReference>
<dbReference type="STRING" id="1392247.A0A3N4KE98"/>
<reference evidence="2 3" key="1">
    <citation type="journal article" date="2018" name="Nat. Ecol. Evol.">
        <title>Pezizomycetes genomes reveal the molecular basis of ectomycorrhizal truffle lifestyle.</title>
        <authorList>
            <person name="Murat C."/>
            <person name="Payen T."/>
            <person name="Noel B."/>
            <person name="Kuo A."/>
            <person name="Morin E."/>
            <person name="Chen J."/>
            <person name="Kohler A."/>
            <person name="Krizsan K."/>
            <person name="Balestrini R."/>
            <person name="Da Silva C."/>
            <person name="Montanini B."/>
            <person name="Hainaut M."/>
            <person name="Levati E."/>
            <person name="Barry K.W."/>
            <person name="Belfiori B."/>
            <person name="Cichocki N."/>
            <person name="Clum A."/>
            <person name="Dockter R.B."/>
            <person name="Fauchery L."/>
            <person name="Guy J."/>
            <person name="Iotti M."/>
            <person name="Le Tacon F."/>
            <person name="Lindquist E.A."/>
            <person name="Lipzen A."/>
            <person name="Malagnac F."/>
            <person name="Mello A."/>
            <person name="Molinier V."/>
            <person name="Miyauchi S."/>
            <person name="Poulain J."/>
            <person name="Riccioni C."/>
            <person name="Rubini A."/>
            <person name="Sitrit Y."/>
            <person name="Splivallo R."/>
            <person name="Traeger S."/>
            <person name="Wang M."/>
            <person name="Zifcakova L."/>
            <person name="Wipf D."/>
            <person name="Zambonelli A."/>
            <person name="Paolocci F."/>
            <person name="Nowrousian M."/>
            <person name="Ottonello S."/>
            <person name="Baldrian P."/>
            <person name="Spatafora J.W."/>
            <person name="Henrissat B."/>
            <person name="Nagy L.G."/>
            <person name="Aury J.M."/>
            <person name="Wincker P."/>
            <person name="Grigoriev I.V."/>
            <person name="Bonfante P."/>
            <person name="Martin F.M."/>
        </authorList>
    </citation>
    <scope>NUCLEOTIDE SEQUENCE [LARGE SCALE GENOMIC DNA]</scope>
    <source>
        <strain evidence="2 3">CCBAS932</strain>
    </source>
</reference>
<dbReference type="PANTHER" id="PTHR21310">
    <property type="entry name" value="AMINOGLYCOSIDE PHOSPHOTRANSFERASE-RELATED-RELATED"/>
    <property type="match status" value="1"/>
</dbReference>
<proteinExistence type="predicted"/>
<feature type="compositionally biased region" description="Low complexity" evidence="1">
    <location>
        <begin position="23"/>
        <end position="34"/>
    </location>
</feature>